<evidence type="ECO:0000256" key="3">
    <source>
        <dbReference type="ARBA" id="ARBA00022723"/>
    </source>
</evidence>
<dbReference type="EMBL" id="JADBJN010000001">
    <property type="protein sequence ID" value="KAG5683674.1"/>
    <property type="molecule type" value="Genomic_DNA"/>
</dbReference>
<dbReference type="InterPro" id="IPR051095">
    <property type="entry name" value="Dros_DevTransReg"/>
</dbReference>
<evidence type="ECO:0000259" key="9">
    <source>
        <dbReference type="PROSITE" id="PS50157"/>
    </source>
</evidence>
<feature type="domain" description="C2H2-type" evidence="9">
    <location>
        <begin position="579"/>
        <end position="609"/>
    </location>
</feature>
<feature type="region of interest" description="Disordered" evidence="7">
    <location>
        <begin position="268"/>
        <end position="297"/>
    </location>
</feature>
<feature type="region of interest" description="Disordered" evidence="7">
    <location>
        <begin position="158"/>
        <end position="190"/>
    </location>
</feature>
<dbReference type="PROSITE" id="PS00028">
    <property type="entry name" value="ZINC_FINGER_C2H2_1"/>
    <property type="match status" value="1"/>
</dbReference>
<feature type="compositionally biased region" description="Low complexity" evidence="7">
    <location>
        <begin position="353"/>
        <end position="370"/>
    </location>
</feature>
<gene>
    <name evidence="10" type="ORF">PVAND_012941</name>
</gene>
<dbReference type="PROSITE" id="PS50157">
    <property type="entry name" value="ZINC_FINGER_C2H2_2"/>
    <property type="match status" value="1"/>
</dbReference>
<evidence type="ECO:0000256" key="5">
    <source>
        <dbReference type="ARBA" id="ARBA00023242"/>
    </source>
</evidence>
<evidence type="ECO:0000256" key="4">
    <source>
        <dbReference type="ARBA" id="ARBA00022737"/>
    </source>
</evidence>
<dbReference type="GO" id="GO:0006357">
    <property type="term" value="P:regulation of transcription by RNA polymerase II"/>
    <property type="evidence" value="ECO:0007669"/>
    <property type="project" value="TreeGrafter"/>
</dbReference>
<reference evidence="10" key="1">
    <citation type="submission" date="2021-03" db="EMBL/GenBank/DDBJ databases">
        <title>Chromosome level genome of the anhydrobiotic midge Polypedilum vanderplanki.</title>
        <authorList>
            <person name="Yoshida Y."/>
            <person name="Kikawada T."/>
            <person name="Gusev O."/>
        </authorList>
    </citation>
    <scope>NUCLEOTIDE SEQUENCE</scope>
    <source>
        <strain evidence="10">NIAS01</strain>
        <tissue evidence="10">Whole body or cell culture</tissue>
    </source>
</reference>
<dbReference type="GO" id="GO:0061061">
    <property type="term" value="P:muscle structure development"/>
    <property type="evidence" value="ECO:0007669"/>
    <property type="project" value="UniProtKB-ARBA"/>
</dbReference>
<dbReference type="InterPro" id="IPR013087">
    <property type="entry name" value="Znf_C2H2_type"/>
</dbReference>
<dbReference type="CDD" id="cd18315">
    <property type="entry name" value="BTB_POZ_BAB-like"/>
    <property type="match status" value="1"/>
</dbReference>
<dbReference type="InterPro" id="IPR011333">
    <property type="entry name" value="SKP1/BTB/POZ_sf"/>
</dbReference>
<dbReference type="SUPFAM" id="SSF54695">
    <property type="entry name" value="POZ domain"/>
    <property type="match status" value="1"/>
</dbReference>
<feature type="compositionally biased region" description="Polar residues" evidence="7">
    <location>
        <begin position="161"/>
        <end position="170"/>
    </location>
</feature>
<dbReference type="PANTHER" id="PTHR23110">
    <property type="entry name" value="BTB DOMAIN TRANSCRIPTION FACTOR"/>
    <property type="match status" value="1"/>
</dbReference>
<keyword evidence="6" id="KW-0863">Zinc-finger</keyword>
<dbReference type="OrthoDB" id="10261408at2759"/>
<organism evidence="10 11">
    <name type="scientific">Polypedilum vanderplanki</name>
    <name type="common">Sleeping chironomid midge</name>
    <dbReference type="NCBI Taxonomy" id="319348"/>
    <lineage>
        <taxon>Eukaryota</taxon>
        <taxon>Metazoa</taxon>
        <taxon>Ecdysozoa</taxon>
        <taxon>Arthropoda</taxon>
        <taxon>Hexapoda</taxon>
        <taxon>Insecta</taxon>
        <taxon>Pterygota</taxon>
        <taxon>Neoptera</taxon>
        <taxon>Endopterygota</taxon>
        <taxon>Diptera</taxon>
        <taxon>Nematocera</taxon>
        <taxon>Chironomoidea</taxon>
        <taxon>Chironomidae</taxon>
        <taxon>Chironominae</taxon>
        <taxon>Polypedilum</taxon>
        <taxon>Polypedilum</taxon>
    </lineage>
</organism>
<evidence type="ECO:0000256" key="6">
    <source>
        <dbReference type="PROSITE-ProRule" id="PRU00042"/>
    </source>
</evidence>
<evidence type="ECO:0000313" key="11">
    <source>
        <dbReference type="Proteomes" id="UP001107558"/>
    </source>
</evidence>
<comment type="subcellular location">
    <subcellularLocation>
        <location evidence="1">Nucleus</location>
    </subcellularLocation>
</comment>
<feature type="domain" description="BTB" evidence="8">
    <location>
        <begin position="38"/>
        <end position="103"/>
    </location>
</feature>
<feature type="region of interest" description="Disordered" evidence="7">
    <location>
        <begin position="219"/>
        <end position="240"/>
    </location>
</feature>
<dbReference type="FunFam" id="3.30.710.10:FF:000118">
    <property type="entry name" value="Abrupt, isoform B"/>
    <property type="match status" value="1"/>
</dbReference>
<dbReference type="PROSITE" id="PS50097">
    <property type="entry name" value="BTB"/>
    <property type="match status" value="1"/>
</dbReference>
<feature type="compositionally biased region" description="Polar residues" evidence="7">
    <location>
        <begin position="371"/>
        <end position="385"/>
    </location>
</feature>
<dbReference type="InterPro" id="IPR000210">
    <property type="entry name" value="BTB/POZ_dom"/>
</dbReference>
<dbReference type="GO" id="GO:0007423">
    <property type="term" value="P:sensory organ development"/>
    <property type="evidence" value="ECO:0007669"/>
    <property type="project" value="UniProtKB-ARBA"/>
</dbReference>
<evidence type="ECO:0000256" key="2">
    <source>
        <dbReference type="ARBA" id="ARBA00022473"/>
    </source>
</evidence>
<sequence>MDISSPTPSDQQYALKWNDFQSSILSSFRHLRDEEDFVDVTLACDQRSFTAHKVVLSACSPYFRKLLKANPCEHPIVILRDIRSEDVENLLRFMYNGEVHIGQEQLSDFLKTAHLLQIRGLAEVTNSHQSLHKSNLSHNASINPASILPALTASLSKEMRNSPQNQSSVSIPWDMITDDSSQPTPPPQKRIKSAELYKKQHGLTDDQLLVRDSLQTRVQQHALRRERDKSKDSHDRDRSLEMKESLLSQALEGGPTLTIPNQHADLQSLQAQSTGEDSNSSDTVASDAGDMHDGLNGSLDHSRTPTFANSFLGLPGLLPGPSGMGDNFDAQHSLLCDAVIKQEINDDDEENVNENLHNNDDSNSNITNTNVHNPSPKRNSNNTDVVSHESAVGLSTTIAALQQQSNHFRQQQEEIVNRLHKAVSDNLKLINQSTESGVNGSSTFISNKQQQQQQDDCVNHNLSLNMNLSANSRFAVRNFNGNASEMKMCRLNKSKLSNSIVGAQQHQQQLHANIVTNDLFSSLIDNNNDDNNNSSSDLIMNDDGNVDGNYLLPCPLCEIPLEPRVFRQHLDRHYPRDSPICPVLQCGRRFAHPNSVRNHMRLKHTVQWNRMKSMRSSGGPFSSLPY</sequence>
<evidence type="ECO:0000259" key="8">
    <source>
        <dbReference type="PROSITE" id="PS50097"/>
    </source>
</evidence>
<keyword evidence="2" id="KW-0217">Developmental protein</keyword>
<keyword evidence="5" id="KW-0539">Nucleus</keyword>
<comment type="caution">
    <text evidence="10">The sequence shown here is derived from an EMBL/GenBank/DDBJ whole genome shotgun (WGS) entry which is preliminary data.</text>
</comment>
<dbReference type="GO" id="GO:0048813">
    <property type="term" value="P:dendrite morphogenesis"/>
    <property type="evidence" value="ECO:0007669"/>
    <property type="project" value="UniProtKB-ARBA"/>
</dbReference>
<keyword evidence="6" id="KW-0862">Zinc</keyword>
<dbReference type="AlphaFoldDB" id="A0A9J6CN03"/>
<evidence type="ECO:0000256" key="7">
    <source>
        <dbReference type="SAM" id="MobiDB-lite"/>
    </source>
</evidence>
<name>A0A9J6CN03_POLVA</name>
<protein>
    <submittedName>
        <fullName evidence="10">Uncharacterized protein</fullName>
    </submittedName>
</protein>
<dbReference type="GO" id="GO:0030707">
    <property type="term" value="P:follicle cell of egg chamber development"/>
    <property type="evidence" value="ECO:0007669"/>
    <property type="project" value="UniProtKB-ARBA"/>
</dbReference>
<evidence type="ECO:0000256" key="1">
    <source>
        <dbReference type="ARBA" id="ARBA00004123"/>
    </source>
</evidence>
<feature type="region of interest" description="Disordered" evidence="7">
    <location>
        <begin position="351"/>
        <end position="388"/>
    </location>
</feature>
<feature type="compositionally biased region" description="Basic and acidic residues" evidence="7">
    <location>
        <begin position="223"/>
        <end position="240"/>
    </location>
</feature>
<dbReference type="SMART" id="SM00225">
    <property type="entry name" value="BTB"/>
    <property type="match status" value="1"/>
</dbReference>
<dbReference type="SMART" id="SM00355">
    <property type="entry name" value="ZnF_C2H2"/>
    <property type="match status" value="2"/>
</dbReference>
<keyword evidence="3" id="KW-0479">Metal-binding</keyword>
<accession>A0A9J6CN03</accession>
<keyword evidence="11" id="KW-1185">Reference proteome</keyword>
<dbReference type="GO" id="GO:0005634">
    <property type="term" value="C:nucleus"/>
    <property type="evidence" value="ECO:0007669"/>
    <property type="project" value="UniProtKB-SubCell"/>
</dbReference>
<dbReference type="Gene3D" id="3.30.710.10">
    <property type="entry name" value="Potassium Channel Kv1.1, Chain A"/>
    <property type="match status" value="1"/>
</dbReference>
<dbReference type="Proteomes" id="UP001107558">
    <property type="component" value="Chromosome 1"/>
</dbReference>
<evidence type="ECO:0000313" key="10">
    <source>
        <dbReference type="EMBL" id="KAG5683674.1"/>
    </source>
</evidence>
<dbReference type="PANTHER" id="PTHR23110:SF98">
    <property type="entry name" value="PRE-LOLA-G, ISOFORM C-RELATED"/>
    <property type="match status" value="1"/>
</dbReference>
<dbReference type="Pfam" id="PF00651">
    <property type="entry name" value="BTB"/>
    <property type="match status" value="1"/>
</dbReference>
<proteinExistence type="predicted"/>
<dbReference type="GO" id="GO:0008270">
    <property type="term" value="F:zinc ion binding"/>
    <property type="evidence" value="ECO:0007669"/>
    <property type="project" value="UniProtKB-KW"/>
</dbReference>
<feature type="compositionally biased region" description="Polar residues" evidence="7">
    <location>
        <begin position="268"/>
        <end position="284"/>
    </location>
</feature>
<keyword evidence="4" id="KW-0677">Repeat</keyword>